<accession>A0ABW8K1V7</accession>
<dbReference type="Proteomes" id="UP001620408">
    <property type="component" value="Unassembled WGS sequence"/>
</dbReference>
<proteinExistence type="predicted"/>
<keyword evidence="1" id="KW-0732">Signal</keyword>
<dbReference type="EMBL" id="JADIKD010000008">
    <property type="protein sequence ID" value="MFK2916899.1"/>
    <property type="molecule type" value="Genomic_DNA"/>
</dbReference>
<protein>
    <recommendedName>
        <fullName evidence="4">P-type DNA transfer protein VirB5</fullName>
    </recommendedName>
</protein>
<evidence type="ECO:0000313" key="3">
    <source>
        <dbReference type="Proteomes" id="UP001620408"/>
    </source>
</evidence>
<feature type="signal peptide" evidence="1">
    <location>
        <begin position="1"/>
        <end position="32"/>
    </location>
</feature>
<evidence type="ECO:0000313" key="2">
    <source>
        <dbReference type="EMBL" id="MFK2916899.1"/>
    </source>
</evidence>
<name>A0ABW8K1V7_9GAMM</name>
<keyword evidence="3" id="KW-1185">Reference proteome</keyword>
<feature type="chain" id="PRO_5045341470" description="P-type DNA transfer protein VirB5" evidence="1">
    <location>
        <begin position="33"/>
        <end position="261"/>
    </location>
</feature>
<organism evidence="2 3">
    <name type="scientific">Dyella koreensis</name>
    <dbReference type="NCBI Taxonomy" id="311235"/>
    <lineage>
        <taxon>Bacteria</taxon>
        <taxon>Pseudomonadati</taxon>
        <taxon>Pseudomonadota</taxon>
        <taxon>Gammaproteobacteria</taxon>
        <taxon>Lysobacterales</taxon>
        <taxon>Rhodanobacteraceae</taxon>
        <taxon>Dyella</taxon>
    </lineage>
</organism>
<dbReference type="RefSeq" id="WP_379987074.1">
    <property type="nucleotide sequence ID" value="NZ_JADIKD010000008.1"/>
</dbReference>
<sequence length="261" mass="28813">MKTSTSRRASRRKGLIAGLMLACSLFTGSGQAQLGVIVNDPESMGKAIAEYAEQAKRWIDTVQQYKATIDHYTAQVAFWQEQLVKLQSLNFTLFTMQNQFKKIPADYGVKDACPGVTGGLAGDITTALQSFLPNMGGDVVKQQRDLCQLIVLTKNQKYNDTVDYLQSTAQESDRFYQIQAQRMSTAKSPGDLEANSNELSQFQGRIVKNQADWSSKMTTLDTQIQMLQQMQGILSRRAMNGSPSPLGTLVNTAAMKAAFSQ</sequence>
<evidence type="ECO:0008006" key="4">
    <source>
        <dbReference type="Google" id="ProtNLM"/>
    </source>
</evidence>
<evidence type="ECO:0000256" key="1">
    <source>
        <dbReference type="SAM" id="SignalP"/>
    </source>
</evidence>
<comment type="caution">
    <text evidence="2">The sequence shown here is derived from an EMBL/GenBank/DDBJ whole genome shotgun (WGS) entry which is preliminary data.</text>
</comment>
<gene>
    <name evidence="2" type="ORF">ISS97_06465</name>
</gene>
<reference evidence="2 3" key="1">
    <citation type="submission" date="2020-10" db="EMBL/GenBank/DDBJ databases">
        <title>Phylogeny of dyella-like bacteria.</title>
        <authorList>
            <person name="Fu J."/>
        </authorList>
    </citation>
    <scope>NUCLEOTIDE SEQUENCE [LARGE SCALE GENOMIC DNA]</scope>
    <source>
        <strain evidence="2 3">BB4</strain>
    </source>
</reference>